<gene>
    <name evidence="3" type="ORF">PWYN_07265</name>
</gene>
<comment type="caution">
    <text evidence="3">The sequence shown here is derived from an EMBL/GenBank/DDBJ whole genome shotgun (WGS) entry which is preliminary data.</text>
</comment>
<reference evidence="3 4" key="1">
    <citation type="submission" date="2014-08" db="EMBL/GenBank/DDBJ databases">
        <authorList>
            <person name="den Bakker H.C."/>
        </authorList>
    </citation>
    <scope>NUCLEOTIDE SEQUENCE [LARGE SCALE GENOMIC DNA]</scope>
    <source>
        <strain evidence="3 4">DSM 18334</strain>
    </source>
</reference>
<dbReference type="Proteomes" id="UP000029734">
    <property type="component" value="Unassembled WGS sequence"/>
</dbReference>
<name>A0A098M9E4_9BACL</name>
<sequence>MWKQRQQRSPFKSTDTLIGHGGTLEGKVHCDTNLRVEGSFSGEIHCSGTVTVGEQGTVHASIVAEEIIIAGKVFGDITAERQILLLGNGQIYGNITSSALSIVEGGLLNGSVSMTEQPAQNKTGGLDIDTNRNKKNKRAPKQQGSREAG</sequence>
<evidence type="ECO:0000313" key="4">
    <source>
        <dbReference type="Proteomes" id="UP000029734"/>
    </source>
</evidence>
<dbReference type="AlphaFoldDB" id="A0A098M9E4"/>
<evidence type="ECO:0000256" key="1">
    <source>
        <dbReference type="ARBA" id="ARBA00044755"/>
    </source>
</evidence>
<keyword evidence="3" id="KW-0131">Cell cycle</keyword>
<keyword evidence="4" id="KW-1185">Reference proteome</keyword>
<comment type="similarity">
    <text evidence="1">Belongs to the bactofilin family.</text>
</comment>
<organism evidence="3 4">
    <name type="scientific">Paenibacillus wynnii</name>
    <dbReference type="NCBI Taxonomy" id="268407"/>
    <lineage>
        <taxon>Bacteria</taxon>
        <taxon>Bacillati</taxon>
        <taxon>Bacillota</taxon>
        <taxon>Bacilli</taxon>
        <taxon>Bacillales</taxon>
        <taxon>Paenibacillaceae</taxon>
        <taxon>Paenibacillus</taxon>
    </lineage>
</organism>
<feature type="region of interest" description="Disordered" evidence="2">
    <location>
        <begin position="115"/>
        <end position="149"/>
    </location>
</feature>
<dbReference type="eggNOG" id="COG1664">
    <property type="taxonomic scope" value="Bacteria"/>
</dbReference>
<reference evidence="3 4" key="2">
    <citation type="submission" date="2014-10" db="EMBL/GenBank/DDBJ databases">
        <title>Comparative genomics of the Paenibacillus odorifer group.</title>
        <authorList>
            <person name="Tsai Y.-C."/>
            <person name="Martin N."/>
            <person name="Korlach J."/>
            <person name="Wiedmann M."/>
        </authorList>
    </citation>
    <scope>NUCLEOTIDE SEQUENCE [LARGE SCALE GENOMIC DNA]</scope>
    <source>
        <strain evidence="3 4">DSM 18334</strain>
    </source>
</reference>
<dbReference type="GO" id="GO:0051301">
    <property type="term" value="P:cell division"/>
    <property type="evidence" value="ECO:0007669"/>
    <property type="project" value="UniProtKB-KW"/>
</dbReference>
<keyword evidence="3" id="KW-0132">Cell division</keyword>
<dbReference type="RefSeq" id="WP_036649834.1">
    <property type="nucleotide sequence ID" value="NZ_JQCR01000002.1"/>
</dbReference>
<proteinExistence type="inferred from homology"/>
<dbReference type="EMBL" id="JQCR01000002">
    <property type="protein sequence ID" value="KGE19169.1"/>
    <property type="molecule type" value="Genomic_DNA"/>
</dbReference>
<dbReference type="PANTHER" id="PTHR35024:SF4">
    <property type="entry name" value="POLYMER-FORMING CYTOSKELETAL PROTEIN"/>
    <property type="match status" value="1"/>
</dbReference>
<dbReference type="PANTHER" id="PTHR35024">
    <property type="entry name" value="HYPOTHETICAL CYTOSOLIC PROTEIN"/>
    <property type="match status" value="1"/>
</dbReference>
<accession>A0A098M9E4</accession>
<dbReference type="Pfam" id="PF04519">
    <property type="entry name" value="Bactofilin"/>
    <property type="match status" value="1"/>
</dbReference>
<protein>
    <submittedName>
        <fullName evidence="3">Cell division protein</fullName>
    </submittedName>
</protein>
<dbReference type="STRING" id="268407.PWYN_07265"/>
<evidence type="ECO:0000313" key="3">
    <source>
        <dbReference type="EMBL" id="KGE19169.1"/>
    </source>
</evidence>
<evidence type="ECO:0000256" key="2">
    <source>
        <dbReference type="SAM" id="MobiDB-lite"/>
    </source>
</evidence>
<dbReference type="InterPro" id="IPR007607">
    <property type="entry name" value="BacA/B"/>
</dbReference>
<dbReference type="OrthoDB" id="9789407at2"/>